<keyword evidence="6 15" id="KW-0808">Transferase</keyword>
<evidence type="ECO:0000256" key="8">
    <source>
        <dbReference type="ARBA" id="ARBA00022842"/>
    </source>
</evidence>
<comment type="catalytic activity">
    <reaction evidence="11 15">
        <text>UMP + diphosphate = 5-phospho-alpha-D-ribose 1-diphosphate + uracil</text>
        <dbReference type="Rhea" id="RHEA:13017"/>
        <dbReference type="ChEBI" id="CHEBI:17568"/>
        <dbReference type="ChEBI" id="CHEBI:33019"/>
        <dbReference type="ChEBI" id="CHEBI:57865"/>
        <dbReference type="ChEBI" id="CHEBI:58017"/>
        <dbReference type="EC" id="2.4.2.9"/>
    </reaction>
</comment>
<evidence type="ECO:0000256" key="5">
    <source>
        <dbReference type="ARBA" id="ARBA00022676"/>
    </source>
</evidence>
<dbReference type="UniPathway" id="UPA00574">
    <property type="reaction ID" value="UER00636"/>
</dbReference>
<gene>
    <name evidence="15" type="primary">upp</name>
    <name evidence="17" type="ORF">AVDCRST_MAG40-2232</name>
</gene>
<dbReference type="GO" id="GO:0005525">
    <property type="term" value="F:GTP binding"/>
    <property type="evidence" value="ECO:0007669"/>
    <property type="project" value="UniProtKB-KW"/>
</dbReference>
<dbReference type="EMBL" id="CADCTX010000652">
    <property type="protein sequence ID" value="CAA9337365.1"/>
    <property type="molecule type" value="Genomic_DNA"/>
</dbReference>
<comment type="activity regulation">
    <text evidence="15">Allosterically activated by GTP.</text>
</comment>
<evidence type="ECO:0000256" key="4">
    <source>
        <dbReference type="ARBA" id="ARBA00022533"/>
    </source>
</evidence>
<evidence type="ECO:0000313" key="17">
    <source>
        <dbReference type="EMBL" id="CAA9337365.1"/>
    </source>
</evidence>
<dbReference type="GO" id="GO:0004845">
    <property type="term" value="F:uracil phosphoribosyltransferase activity"/>
    <property type="evidence" value="ECO:0007669"/>
    <property type="project" value="UniProtKB-UniRule"/>
</dbReference>
<dbReference type="GO" id="GO:0044206">
    <property type="term" value="P:UMP salvage"/>
    <property type="evidence" value="ECO:0007669"/>
    <property type="project" value="UniProtKB-UniRule"/>
</dbReference>
<feature type="binding site" evidence="15">
    <location>
        <begin position="137"/>
        <end position="145"/>
    </location>
    <ligand>
        <name>5-phospho-alpha-D-ribose 1-diphosphate</name>
        <dbReference type="ChEBI" id="CHEBI:58017"/>
    </ligand>
</feature>
<dbReference type="FunFam" id="3.40.50.2020:FF:000003">
    <property type="entry name" value="Uracil phosphoribosyltransferase"/>
    <property type="match status" value="1"/>
</dbReference>
<evidence type="ECO:0000256" key="13">
    <source>
        <dbReference type="ARBA" id="ARBA00072146"/>
    </source>
</evidence>
<evidence type="ECO:0000259" key="16">
    <source>
        <dbReference type="Pfam" id="PF14681"/>
    </source>
</evidence>
<feature type="binding site" evidence="15">
    <location>
        <begin position="205"/>
        <end position="207"/>
    </location>
    <ligand>
        <name>uracil</name>
        <dbReference type="ChEBI" id="CHEBI:17568"/>
    </ligand>
</feature>
<evidence type="ECO:0000256" key="14">
    <source>
        <dbReference type="ARBA" id="ARBA00079807"/>
    </source>
</evidence>
<keyword evidence="5 15" id="KW-0328">Glycosyltransferase</keyword>
<dbReference type="InterPro" id="IPR050054">
    <property type="entry name" value="UPRTase/APRTase"/>
</dbReference>
<evidence type="ECO:0000256" key="2">
    <source>
        <dbReference type="ARBA" id="ARBA00009516"/>
    </source>
</evidence>
<dbReference type="InterPro" id="IPR005765">
    <property type="entry name" value="UPRT"/>
</dbReference>
<proteinExistence type="inferred from homology"/>
<dbReference type="HAMAP" id="MF_01218_B">
    <property type="entry name" value="Upp_B"/>
    <property type="match status" value="1"/>
</dbReference>
<dbReference type="CDD" id="cd06223">
    <property type="entry name" value="PRTases_typeI"/>
    <property type="match status" value="1"/>
</dbReference>
<comment type="similarity">
    <text evidence="2 15">Belongs to the UPRTase family.</text>
</comment>
<evidence type="ECO:0000256" key="10">
    <source>
        <dbReference type="ARBA" id="ARBA00031082"/>
    </source>
</evidence>
<dbReference type="GO" id="GO:0006223">
    <property type="term" value="P:uracil salvage"/>
    <property type="evidence" value="ECO:0007669"/>
    <property type="project" value="InterPro"/>
</dbReference>
<comment type="pathway">
    <text evidence="1 15">Pyrimidine metabolism; UMP biosynthesis via salvage pathway; UMP from uracil: step 1/1.</text>
</comment>
<keyword evidence="7 15" id="KW-0547">Nucleotide-binding</keyword>
<dbReference type="GO" id="GO:0005737">
    <property type="term" value="C:cytoplasm"/>
    <property type="evidence" value="ECO:0007669"/>
    <property type="project" value="UniProtKB-ARBA"/>
</dbReference>
<evidence type="ECO:0000256" key="12">
    <source>
        <dbReference type="ARBA" id="ARBA00056901"/>
    </source>
</evidence>
<dbReference type="SUPFAM" id="SSF53271">
    <property type="entry name" value="PRTase-like"/>
    <property type="match status" value="1"/>
</dbReference>
<dbReference type="Gene3D" id="3.40.50.2020">
    <property type="match status" value="1"/>
</dbReference>
<feature type="binding site" evidence="15">
    <location>
        <position position="110"/>
    </location>
    <ligand>
        <name>5-phospho-alpha-D-ribose 1-diphosphate</name>
        <dbReference type="ChEBI" id="CHEBI:58017"/>
    </ligand>
</feature>
<feature type="domain" description="Phosphoribosyltransferase" evidence="16">
    <location>
        <begin position="12"/>
        <end position="214"/>
    </location>
</feature>
<keyword evidence="4 15" id="KW-0021">Allosteric enzyme</keyword>
<dbReference type="GO" id="GO:0000287">
    <property type="term" value="F:magnesium ion binding"/>
    <property type="evidence" value="ECO:0007669"/>
    <property type="project" value="UniProtKB-UniRule"/>
</dbReference>
<dbReference type="Pfam" id="PF14681">
    <property type="entry name" value="UPRTase"/>
    <property type="match status" value="1"/>
</dbReference>
<dbReference type="InterPro" id="IPR029057">
    <property type="entry name" value="PRTase-like"/>
</dbReference>
<evidence type="ECO:0000256" key="1">
    <source>
        <dbReference type="ARBA" id="ARBA00005180"/>
    </source>
</evidence>
<dbReference type="EC" id="2.4.2.9" evidence="3 15"/>
<name>A0A6J4LQR4_9BACT</name>
<evidence type="ECO:0000256" key="6">
    <source>
        <dbReference type="ARBA" id="ARBA00022679"/>
    </source>
</evidence>
<dbReference type="InterPro" id="IPR000836">
    <property type="entry name" value="PRTase_dom"/>
</dbReference>
<evidence type="ECO:0000256" key="3">
    <source>
        <dbReference type="ARBA" id="ARBA00011894"/>
    </source>
</evidence>
<dbReference type="NCBIfam" id="NF001097">
    <property type="entry name" value="PRK00129.1"/>
    <property type="match status" value="1"/>
</dbReference>
<feature type="binding site" evidence="15">
    <location>
        <position position="85"/>
    </location>
    <ligand>
        <name>5-phospho-alpha-D-ribose 1-diphosphate</name>
        <dbReference type="ChEBI" id="CHEBI:58017"/>
    </ligand>
</feature>
<comment type="function">
    <text evidence="12 15">Catalyzes the conversion of uracil and 5-phospho-alpha-D-ribose 1-diphosphate (PRPP) to UMP and diphosphate.</text>
</comment>
<comment type="cofactor">
    <cofactor evidence="15">
        <name>Mg(2+)</name>
        <dbReference type="ChEBI" id="CHEBI:18420"/>
    </cofactor>
    <text evidence="15">Binds 1 Mg(2+) ion per subunit. The magnesium is bound as Mg-PRPP.</text>
</comment>
<dbReference type="AlphaFoldDB" id="A0A6J4LQR4"/>
<keyword evidence="8 15" id="KW-0460">Magnesium</keyword>
<organism evidence="17">
    <name type="scientific">uncultured Gemmatimonadaceae bacterium</name>
    <dbReference type="NCBI Taxonomy" id="246130"/>
    <lineage>
        <taxon>Bacteria</taxon>
        <taxon>Pseudomonadati</taxon>
        <taxon>Gemmatimonadota</taxon>
        <taxon>Gemmatimonadia</taxon>
        <taxon>Gemmatimonadales</taxon>
        <taxon>Gemmatimonadaceae</taxon>
        <taxon>environmental samples</taxon>
    </lineage>
</organism>
<evidence type="ECO:0000256" key="9">
    <source>
        <dbReference type="ARBA" id="ARBA00023134"/>
    </source>
</evidence>
<dbReference type="PANTHER" id="PTHR32315:SF4">
    <property type="entry name" value="URACIL PHOSPHORIBOSYLTRANSFERASE, CHLOROPLASTIC"/>
    <property type="match status" value="1"/>
</dbReference>
<keyword evidence="9 15" id="KW-0342">GTP-binding</keyword>
<evidence type="ECO:0000256" key="15">
    <source>
        <dbReference type="HAMAP-Rule" id="MF_01218"/>
    </source>
</evidence>
<accession>A0A6J4LQR4</accession>
<feature type="binding site" evidence="15">
    <location>
        <position position="206"/>
    </location>
    <ligand>
        <name>5-phospho-alpha-D-ribose 1-diphosphate</name>
        <dbReference type="ChEBI" id="CHEBI:58017"/>
    </ligand>
</feature>
<dbReference type="PANTHER" id="PTHR32315">
    <property type="entry name" value="ADENINE PHOSPHORIBOSYLTRANSFERASE"/>
    <property type="match status" value="1"/>
</dbReference>
<dbReference type="InterPro" id="IPR034332">
    <property type="entry name" value="Upp_B"/>
</dbReference>
<evidence type="ECO:0000256" key="11">
    <source>
        <dbReference type="ARBA" id="ARBA00052919"/>
    </source>
</evidence>
<reference evidence="17" key="1">
    <citation type="submission" date="2020-02" db="EMBL/GenBank/DDBJ databases">
        <authorList>
            <person name="Meier V. D."/>
        </authorList>
    </citation>
    <scope>NUCLEOTIDE SEQUENCE</scope>
    <source>
        <strain evidence="17">AVDCRST_MAG40</strain>
    </source>
</reference>
<sequence>MDTTPEFPTLSVVRHPLVRHKLTLLRDRRTPKKIFKELVDEIAMLMAYEATSDLALEDVAVDTPLERMTGQQVSGKKLTLVPILRAGLGLVEGVLRLVPSARVGHIGLYRDHNTLQPVDYYFKVPSDASERDFFLLDPMLATGGSAVSAVDSLKRAGAARIRFLCLVAAPEGVRRLGAAHPDVSIYAASLDRELNEQGYILPGLGDAGDRLFGTR</sequence>
<protein>
    <recommendedName>
        <fullName evidence="13 15">Uracil phosphoribosyltransferase</fullName>
        <ecNumber evidence="3 15">2.4.2.9</ecNumber>
    </recommendedName>
    <alternativeName>
        <fullName evidence="10 15">UMP pyrophosphorylase</fullName>
    </alternativeName>
    <alternativeName>
        <fullName evidence="14 15">UPRTase</fullName>
    </alternativeName>
</protein>
<feature type="binding site" evidence="15">
    <location>
        <position position="200"/>
    </location>
    <ligand>
        <name>uracil</name>
        <dbReference type="ChEBI" id="CHEBI:17568"/>
    </ligand>
</feature>
<dbReference type="NCBIfam" id="TIGR01091">
    <property type="entry name" value="upp"/>
    <property type="match status" value="1"/>
</dbReference>
<evidence type="ECO:0000256" key="7">
    <source>
        <dbReference type="ARBA" id="ARBA00022741"/>
    </source>
</evidence>